<dbReference type="EMBL" id="FNYH01000003">
    <property type="protein sequence ID" value="SEI49725.1"/>
    <property type="molecule type" value="Genomic_DNA"/>
</dbReference>
<proteinExistence type="predicted"/>
<dbReference type="InterPro" id="IPR036527">
    <property type="entry name" value="SCP2_sterol-bd_dom_sf"/>
</dbReference>
<sequence length="119" mass="13775">MRFKLLLWALGWVLKHNAKSNPEFKEYLGQKSLIFQVYTQDEAVARHFIFAQQQVRSGAGRHPDSQIGIRFESAKAAYKILTSKAPQAFAQHVQAGDIRFEGDMQHLQWLQGLLKYMRI</sequence>
<accession>A0A1H6RDN8</accession>
<organism evidence="1 2">
    <name type="scientific">Allopseudospirillum japonicum</name>
    <dbReference type="NCBI Taxonomy" id="64971"/>
    <lineage>
        <taxon>Bacteria</taxon>
        <taxon>Pseudomonadati</taxon>
        <taxon>Pseudomonadota</taxon>
        <taxon>Gammaproteobacteria</taxon>
        <taxon>Oceanospirillales</taxon>
        <taxon>Oceanospirillaceae</taxon>
        <taxon>Allopseudospirillum</taxon>
    </lineage>
</organism>
<evidence type="ECO:0000313" key="1">
    <source>
        <dbReference type="EMBL" id="SEI49725.1"/>
    </source>
</evidence>
<dbReference type="OrthoDB" id="7011745at2"/>
<evidence type="ECO:0000313" key="2">
    <source>
        <dbReference type="Proteomes" id="UP000242999"/>
    </source>
</evidence>
<gene>
    <name evidence="1" type="ORF">SAMN05421831_10319</name>
</gene>
<dbReference type="Proteomes" id="UP000242999">
    <property type="component" value="Unassembled WGS sequence"/>
</dbReference>
<protein>
    <recommendedName>
        <fullName evidence="3">SCP-2 sterol transfer family protein</fullName>
    </recommendedName>
</protein>
<evidence type="ECO:0008006" key="3">
    <source>
        <dbReference type="Google" id="ProtNLM"/>
    </source>
</evidence>
<dbReference type="Gene3D" id="3.30.1050.10">
    <property type="entry name" value="SCP2 sterol-binding domain"/>
    <property type="match status" value="1"/>
</dbReference>
<dbReference type="RefSeq" id="WP_093308682.1">
    <property type="nucleotide sequence ID" value="NZ_FNYH01000003.1"/>
</dbReference>
<dbReference type="AlphaFoldDB" id="A0A1H6RDN8"/>
<keyword evidence="2" id="KW-1185">Reference proteome</keyword>
<dbReference type="STRING" id="64971.SAMN05421831_10319"/>
<name>A0A1H6RDN8_9GAMM</name>
<reference evidence="2" key="1">
    <citation type="submission" date="2016-10" db="EMBL/GenBank/DDBJ databases">
        <authorList>
            <person name="Varghese N."/>
            <person name="Submissions S."/>
        </authorList>
    </citation>
    <scope>NUCLEOTIDE SEQUENCE [LARGE SCALE GENOMIC DNA]</scope>
    <source>
        <strain evidence="2">DSM 7165</strain>
    </source>
</reference>